<name>A0ABY6V475_9ENTR</name>
<dbReference type="Proteomes" id="UP000317652">
    <property type="component" value="Unassembled WGS sequence"/>
</dbReference>
<keyword evidence="3" id="KW-1185">Reference proteome</keyword>
<evidence type="ECO:0000256" key="1">
    <source>
        <dbReference type="SAM" id="MobiDB-lite"/>
    </source>
</evidence>
<sequence>MESKKSKLIDFKEFGHYLNSLVGDHVCPICNTDEWTLYTPDELTKDAENAKVYKVIPSLPLVSYSEDNDKKKTSMVSSEALDILIMQCSNCGYINLFSHRKVSKNIETGDYKKLKSEENKEHDSSENE</sequence>
<dbReference type="RefSeq" id="WP_142981018.1">
    <property type="nucleotide sequence ID" value="NZ_CABGGS010000001.1"/>
</dbReference>
<evidence type="ECO:0000313" key="2">
    <source>
        <dbReference type="EMBL" id="VUS22872.1"/>
    </source>
</evidence>
<reference evidence="2 3" key="1">
    <citation type="submission" date="2019-07" db="EMBL/GenBank/DDBJ databases">
        <authorList>
            <person name="Brisse S."/>
            <person name="Rodrigues C."/>
            <person name="Thorpe H."/>
        </authorList>
    </citation>
    <scope>NUCLEOTIDE SEQUENCE [LARGE SCALE GENOMIC DNA]</scope>
    <source>
        <strain evidence="2">SB6411</strain>
    </source>
</reference>
<protein>
    <submittedName>
        <fullName evidence="2">Uncharacterized protein</fullName>
    </submittedName>
</protein>
<dbReference type="EMBL" id="CABGGS010000001">
    <property type="protein sequence ID" value="VUS22872.1"/>
    <property type="molecule type" value="Genomic_DNA"/>
</dbReference>
<organism evidence="2 3">
    <name type="scientific">Klebsiella spallanzanii</name>
    <dbReference type="NCBI Taxonomy" id="2587528"/>
    <lineage>
        <taxon>Bacteria</taxon>
        <taxon>Pseudomonadati</taxon>
        <taxon>Pseudomonadota</taxon>
        <taxon>Gammaproteobacteria</taxon>
        <taxon>Enterobacterales</taxon>
        <taxon>Enterobacteriaceae</taxon>
        <taxon>Klebsiella/Raoultella group</taxon>
        <taxon>Klebsiella</taxon>
    </lineage>
</organism>
<proteinExistence type="predicted"/>
<accession>A0ABY6V475</accession>
<gene>
    <name evidence="2" type="ORF">SB6411_00254</name>
</gene>
<feature type="region of interest" description="Disordered" evidence="1">
    <location>
        <begin position="108"/>
        <end position="128"/>
    </location>
</feature>
<comment type="caution">
    <text evidence="2">The sequence shown here is derived from an EMBL/GenBank/DDBJ whole genome shotgun (WGS) entry which is preliminary data.</text>
</comment>
<evidence type="ECO:0000313" key="3">
    <source>
        <dbReference type="Proteomes" id="UP000317652"/>
    </source>
</evidence>